<keyword evidence="1 3" id="KW-0812">Transmembrane</keyword>
<protein>
    <submittedName>
        <fullName evidence="3">N-terminal double-transmembrane domain-containing protein</fullName>
    </submittedName>
</protein>
<accession>A0A521B4Z6</accession>
<feature type="transmembrane region" description="Helical" evidence="1">
    <location>
        <begin position="665"/>
        <end position="687"/>
    </location>
</feature>
<keyword evidence="1" id="KW-0472">Membrane</keyword>
<evidence type="ECO:0000259" key="2">
    <source>
        <dbReference type="Pfam" id="PF07584"/>
    </source>
</evidence>
<organism evidence="3 4">
    <name type="scientific">Gracilimonas mengyeensis</name>
    <dbReference type="NCBI Taxonomy" id="1302730"/>
    <lineage>
        <taxon>Bacteria</taxon>
        <taxon>Pseudomonadati</taxon>
        <taxon>Balneolota</taxon>
        <taxon>Balneolia</taxon>
        <taxon>Balneolales</taxon>
        <taxon>Balneolaceae</taxon>
        <taxon>Gracilimonas</taxon>
    </lineage>
</organism>
<dbReference type="AlphaFoldDB" id="A0A521B4Z6"/>
<dbReference type="PANTHER" id="PTHR37464:SF1">
    <property type="entry name" value="BLL2463 PROTEIN"/>
    <property type="match status" value="1"/>
</dbReference>
<dbReference type="Proteomes" id="UP000317557">
    <property type="component" value="Unassembled WGS sequence"/>
</dbReference>
<proteinExistence type="predicted"/>
<dbReference type="InterPro" id="IPR013783">
    <property type="entry name" value="Ig-like_fold"/>
</dbReference>
<reference evidence="3 4" key="1">
    <citation type="submission" date="2017-05" db="EMBL/GenBank/DDBJ databases">
        <authorList>
            <person name="Varghese N."/>
            <person name="Submissions S."/>
        </authorList>
    </citation>
    <scope>NUCLEOTIDE SEQUENCE [LARGE SCALE GENOMIC DNA]</scope>
    <source>
        <strain evidence="3 4">DSM 21985</strain>
    </source>
</reference>
<evidence type="ECO:0000313" key="4">
    <source>
        <dbReference type="Proteomes" id="UP000317557"/>
    </source>
</evidence>
<dbReference type="Gene3D" id="3.40.50.880">
    <property type="match status" value="1"/>
</dbReference>
<gene>
    <name evidence="3" type="ORF">SAMN06265219_10218</name>
</gene>
<keyword evidence="1" id="KW-1133">Transmembrane helix</keyword>
<dbReference type="InterPro" id="IPR024163">
    <property type="entry name" value="Aerotolerance_reg_N"/>
</dbReference>
<evidence type="ECO:0000313" key="3">
    <source>
        <dbReference type="EMBL" id="SMO42145.1"/>
    </source>
</evidence>
<sequence>MALVAVGLPLLIHLLNLRRPQKVAFSTLAFFRDLKNTTIRRIRIKRYLLLLLRLLAIACLAMVLARPFLPPGLTGGGNSQAPALNAVLLDNSVSMSRIGTQGPLFEYAKEIAGRINEAAKDEDRYMLQLTNGEADYGNIMNWANMKKALEEAEVKSAGNFMENRLTGLLETIKEAPYANKSIYILTDAQHSQLAQAGSELDMEGVNLTVIDVGSAEVQNTSITSVSTSTNMIGVDIPFTLNVEIANQSEVAAVNQFVSLEFEGQAAGQYSVSLEPGERRTYAFEVTPSQVGSARAVVSIEGDGFQPDNQYFVSLQVPETRNVLWVSEQENRSGFISYTGAVLQAAGENDAQLDYDQTNIENFDVADLSAYDVVLLDGVKEIPEYIFSPLQEFVQTGGGVMFFPAEDGNLRNYNDFLGQFNAGRYVGLQGEYGSFNSVATADELLEDHPAFAGLFEREGEQQLRFTNPEIYYYYRLNTSSNGTGFSLLNMNNGDPLVYEKQVGQGTLVLSAAGNDPGWSNFPVKALYAPFYYRILLYSASSDQGGFADFTLGQPFAWTGNVDPESVVLQVDDDTIKPGTAVVSSGVRVSYPAEEWTPGWIKIQDDDGQVITLAANLSQEESVFTKAEQEEAENLLSNESLVWVDTADMNEEQLQNEIVASGFGREIWSWFMLAGLLFLITETLVSIGYRAETVE</sequence>
<dbReference type="InterPro" id="IPR029062">
    <property type="entry name" value="Class_I_gatase-like"/>
</dbReference>
<feature type="domain" description="Aerotolerance regulator N-terminal" evidence="2">
    <location>
        <begin position="1"/>
        <end position="67"/>
    </location>
</feature>
<dbReference type="SUPFAM" id="SSF52317">
    <property type="entry name" value="Class I glutamine amidotransferase-like"/>
    <property type="match status" value="1"/>
</dbReference>
<dbReference type="InterPro" id="IPR011933">
    <property type="entry name" value="Double_TM_dom"/>
</dbReference>
<name>A0A521B4Z6_9BACT</name>
<dbReference type="SUPFAM" id="SSF53300">
    <property type="entry name" value="vWA-like"/>
    <property type="match status" value="1"/>
</dbReference>
<evidence type="ECO:0000256" key="1">
    <source>
        <dbReference type="SAM" id="Phobius"/>
    </source>
</evidence>
<feature type="transmembrane region" description="Helical" evidence="1">
    <location>
        <begin position="47"/>
        <end position="69"/>
    </location>
</feature>
<keyword evidence="4" id="KW-1185">Reference proteome</keyword>
<dbReference type="Gene3D" id="2.60.40.10">
    <property type="entry name" value="Immunoglobulins"/>
    <property type="match status" value="1"/>
</dbReference>
<dbReference type="EMBL" id="FXTP01000002">
    <property type="protein sequence ID" value="SMO42145.1"/>
    <property type="molecule type" value="Genomic_DNA"/>
</dbReference>
<dbReference type="NCBIfam" id="TIGR02226">
    <property type="entry name" value="two_anch"/>
    <property type="match status" value="1"/>
</dbReference>
<dbReference type="Pfam" id="PF07584">
    <property type="entry name" value="BatA"/>
    <property type="match status" value="1"/>
</dbReference>
<dbReference type="InterPro" id="IPR036465">
    <property type="entry name" value="vWFA_dom_sf"/>
</dbReference>
<dbReference type="PANTHER" id="PTHR37464">
    <property type="entry name" value="BLL2463 PROTEIN"/>
    <property type="match status" value="1"/>
</dbReference>